<reference evidence="4 5" key="2">
    <citation type="journal article" date="2017" name="Sci. Rep.">
        <title>Ant-infecting Ophiocordyceps genomes reveal a high diversity of potential behavioral manipulation genes and a possible major role for enterotoxins.</title>
        <authorList>
            <person name="de Bekker C."/>
            <person name="Ohm R.A."/>
            <person name="Evans H.C."/>
            <person name="Brachmann A."/>
            <person name="Hughes D.P."/>
        </authorList>
    </citation>
    <scope>NUCLEOTIDE SEQUENCE [LARGE SCALE GENOMIC DNA]</scope>
    <source>
        <strain evidence="4 5">SC16a</strain>
    </source>
</reference>
<dbReference type="InterPro" id="IPR024555">
    <property type="entry name" value="PX-associated"/>
</dbReference>
<reference evidence="4 5" key="1">
    <citation type="journal article" date="2015" name="BMC Genomics">
        <title>Gene expression during zombie ant biting behavior reflects the complexity underlying fungal parasitic behavioral manipulation.</title>
        <authorList>
            <person name="de Bekker C."/>
            <person name="Ohm R.A."/>
            <person name="Loreto R.G."/>
            <person name="Sebastian A."/>
            <person name="Albert I."/>
            <person name="Merrow M."/>
            <person name="Brachmann A."/>
            <person name="Hughes D.P."/>
        </authorList>
    </citation>
    <scope>NUCLEOTIDE SEQUENCE [LARGE SCALE GENOMIC DNA]</scope>
    <source>
        <strain evidence="4 5">SC16a</strain>
    </source>
</reference>
<dbReference type="AlphaFoldDB" id="A0A2A9PBQ3"/>
<dbReference type="STRING" id="268505.A0A2A9PBQ3"/>
<dbReference type="InterPro" id="IPR047168">
    <property type="entry name" value="LEC1-like"/>
</dbReference>
<evidence type="ECO:0000313" key="5">
    <source>
        <dbReference type="Proteomes" id="UP000037136"/>
    </source>
</evidence>
<dbReference type="EMBL" id="LAZP02000273">
    <property type="protein sequence ID" value="PFH58634.1"/>
    <property type="molecule type" value="Genomic_DNA"/>
</dbReference>
<dbReference type="Proteomes" id="UP000037136">
    <property type="component" value="Unassembled WGS sequence"/>
</dbReference>
<protein>
    <submittedName>
        <fullName evidence="4">Uncharacterized protein</fullName>
    </submittedName>
</protein>
<dbReference type="PANTHER" id="PTHR47185">
    <property type="entry name" value="PX DOMAIN-CONTAINING PROTEIN YPR097W"/>
    <property type="match status" value="1"/>
</dbReference>
<name>A0A2A9PBQ3_OPHUN</name>
<feature type="domain" description="PX" evidence="2">
    <location>
        <begin position="404"/>
        <end position="498"/>
    </location>
</feature>
<keyword evidence="5" id="KW-1185">Reference proteome</keyword>
<dbReference type="Pfam" id="PF12828">
    <property type="entry name" value="PXB"/>
    <property type="match status" value="1"/>
</dbReference>
<dbReference type="GO" id="GO:0035091">
    <property type="term" value="F:phosphatidylinositol binding"/>
    <property type="evidence" value="ECO:0007669"/>
    <property type="project" value="TreeGrafter"/>
</dbReference>
<organism evidence="4 5">
    <name type="scientific">Ophiocordyceps unilateralis</name>
    <name type="common">Zombie-ant fungus</name>
    <name type="synonym">Torrubia unilateralis</name>
    <dbReference type="NCBI Taxonomy" id="268505"/>
    <lineage>
        <taxon>Eukaryota</taxon>
        <taxon>Fungi</taxon>
        <taxon>Dikarya</taxon>
        <taxon>Ascomycota</taxon>
        <taxon>Pezizomycotina</taxon>
        <taxon>Sordariomycetes</taxon>
        <taxon>Hypocreomycetidae</taxon>
        <taxon>Hypocreales</taxon>
        <taxon>Ophiocordycipitaceae</taxon>
        <taxon>Ophiocordyceps</taxon>
    </lineage>
</organism>
<feature type="domain" description="PX" evidence="2">
    <location>
        <begin position="182"/>
        <end position="382"/>
    </location>
</feature>
<feature type="domain" description="PX-associated" evidence="3">
    <location>
        <begin position="4"/>
        <end position="128"/>
    </location>
</feature>
<dbReference type="Pfam" id="PF12825">
    <property type="entry name" value="DUF3818"/>
    <property type="match status" value="2"/>
</dbReference>
<feature type="region of interest" description="Disordered" evidence="1">
    <location>
        <begin position="137"/>
        <end position="156"/>
    </location>
</feature>
<evidence type="ECO:0000259" key="3">
    <source>
        <dbReference type="Pfam" id="PF12828"/>
    </source>
</evidence>
<evidence type="ECO:0000313" key="4">
    <source>
        <dbReference type="EMBL" id="PFH58634.1"/>
    </source>
</evidence>
<dbReference type="InterPro" id="IPR024554">
    <property type="entry name" value="LEC1-like_C"/>
</dbReference>
<sequence>MTMTQLTRAQRRALFDILTHHQTYAEIQSFRRPDAVTNYGYPFEAADRNDDEDERDSASPLLQMLLTRFILPLPGVRSLPREFWRVRVQGLMARLAEAELSESYDRGALGSRKTLATGSSVLLEMIARGCLGGLERQTTTTTTTTTKTSNGSDDMDATYDGEQLAKAWDEVAQGLVYGNLVDELFEHISVTDDIESYSPAVAAAIDYIIIHLAGFAHSVFIRSAEGQYLLKLMSQVHGLVPYKLIKQTLRVGNAATMMSGISRLLLAKLSVASVTNWFGLTQKADDGMNLVQRIISLVLSWDAAEFRKSADRVEKARGEDRPPDEALLRLRRHLAAGREVHEEARRKSRESSRSIVAEVLGAEAADELTDAQHAQCLEFYSSLWSVRDRDSIAAALCRTPPDLFTQAVKDTMAAYDPMIRAVHTSVDLRQHVEATQGFIDDFIRASRPGDDGRSPVVGDYVGLLRRNRGLLYKWVHALARGCPDVREALRAWAKESIVRFRKDGDEFDAGLDELVDGLDDDSVRKQVLDAIDKHASYLDNLNSQSNKRLSSLASNPTWTTSAPGAYLSRWQALLDATTVTPSTREGPIRHGRDVKHTVAMGKTTTVSSGPTVSSAGPDDAEHHVEGPDVAVVVDALAAGFAGLVSRLRTRRTRRRRLR</sequence>
<gene>
    <name evidence="4" type="ORF">XA68_13427</name>
</gene>
<accession>A0A2A9PBQ3</accession>
<feature type="compositionally biased region" description="Low complexity" evidence="1">
    <location>
        <begin position="138"/>
        <end position="148"/>
    </location>
</feature>
<dbReference type="PANTHER" id="PTHR47185:SF2">
    <property type="entry name" value="FUNGAL PROTEIN"/>
    <property type="match status" value="1"/>
</dbReference>
<comment type="caution">
    <text evidence="4">The sequence shown here is derived from an EMBL/GenBank/DDBJ whole genome shotgun (WGS) entry which is preliminary data.</text>
</comment>
<feature type="compositionally biased region" description="Low complexity" evidence="1">
    <location>
        <begin position="603"/>
        <end position="617"/>
    </location>
</feature>
<proteinExistence type="predicted"/>
<evidence type="ECO:0000256" key="1">
    <source>
        <dbReference type="SAM" id="MobiDB-lite"/>
    </source>
</evidence>
<feature type="region of interest" description="Disordered" evidence="1">
    <location>
        <begin position="602"/>
        <end position="622"/>
    </location>
</feature>
<evidence type="ECO:0000259" key="2">
    <source>
        <dbReference type="Pfam" id="PF12825"/>
    </source>
</evidence>
<dbReference type="OrthoDB" id="2117459at2759"/>